<feature type="compositionally biased region" description="Polar residues" evidence="1">
    <location>
        <begin position="1"/>
        <end position="10"/>
    </location>
</feature>
<dbReference type="Proteomes" id="UP000769528">
    <property type="component" value="Unassembled WGS sequence"/>
</dbReference>
<accession>A0A9P8PGX1</accession>
<dbReference type="AlphaFoldDB" id="A0A9P8PGX1"/>
<sequence>MTILPETSMSGAKDEVNTLPTPKSLDKTIDGPPLTSPSETFGNFHNLTDFSPIALVTNNSGKKLLISNDEIPAS</sequence>
<dbReference type="OrthoDB" id="10548053at2759"/>
<protein>
    <submittedName>
        <fullName evidence="2">Uncharacterized protein</fullName>
    </submittedName>
</protein>
<dbReference type="EMBL" id="JAEUBF010001278">
    <property type="protein sequence ID" value="KAH3671430.1"/>
    <property type="molecule type" value="Genomic_DNA"/>
</dbReference>
<proteinExistence type="predicted"/>
<name>A0A9P8PGX1_9ASCO</name>
<evidence type="ECO:0000256" key="1">
    <source>
        <dbReference type="SAM" id="MobiDB-lite"/>
    </source>
</evidence>
<keyword evidence="3" id="KW-1185">Reference proteome</keyword>
<feature type="region of interest" description="Disordered" evidence="1">
    <location>
        <begin position="1"/>
        <end position="40"/>
    </location>
</feature>
<evidence type="ECO:0000313" key="3">
    <source>
        <dbReference type="Proteomes" id="UP000769528"/>
    </source>
</evidence>
<reference evidence="2" key="1">
    <citation type="journal article" date="2021" name="Open Biol.">
        <title>Shared evolutionary footprints suggest mitochondrial oxidative damage underlies multiple complex I losses in fungi.</title>
        <authorList>
            <person name="Schikora-Tamarit M.A."/>
            <person name="Marcet-Houben M."/>
            <person name="Nosek J."/>
            <person name="Gabaldon T."/>
        </authorList>
    </citation>
    <scope>NUCLEOTIDE SEQUENCE</scope>
    <source>
        <strain evidence="2">CBS6341</strain>
    </source>
</reference>
<reference evidence="2" key="2">
    <citation type="submission" date="2021-01" db="EMBL/GenBank/DDBJ databases">
        <authorList>
            <person name="Schikora-Tamarit M.A."/>
        </authorList>
    </citation>
    <scope>NUCLEOTIDE SEQUENCE</scope>
    <source>
        <strain evidence="2">CBS6341</strain>
    </source>
</reference>
<comment type="caution">
    <text evidence="2">The sequence shown here is derived from an EMBL/GenBank/DDBJ whole genome shotgun (WGS) entry which is preliminary data.</text>
</comment>
<gene>
    <name evidence="2" type="ORF">WICMUC_004610</name>
</gene>
<organism evidence="2 3">
    <name type="scientific">Wickerhamomyces mucosus</name>
    <dbReference type="NCBI Taxonomy" id="1378264"/>
    <lineage>
        <taxon>Eukaryota</taxon>
        <taxon>Fungi</taxon>
        <taxon>Dikarya</taxon>
        <taxon>Ascomycota</taxon>
        <taxon>Saccharomycotina</taxon>
        <taxon>Saccharomycetes</taxon>
        <taxon>Phaffomycetales</taxon>
        <taxon>Wickerhamomycetaceae</taxon>
        <taxon>Wickerhamomyces</taxon>
    </lineage>
</organism>
<evidence type="ECO:0000313" key="2">
    <source>
        <dbReference type="EMBL" id="KAH3671430.1"/>
    </source>
</evidence>